<evidence type="ECO:0000313" key="1">
    <source>
        <dbReference type="EMBL" id="GGH91383.1"/>
    </source>
</evidence>
<dbReference type="Proteomes" id="UP000242861">
    <property type="component" value="Unassembled WGS sequence"/>
</dbReference>
<dbReference type="EMBL" id="BMDE01000003">
    <property type="protein sequence ID" value="GGH91383.1"/>
    <property type="molecule type" value="Genomic_DNA"/>
</dbReference>
<accession>A0A2I0CQM1</accession>
<reference evidence="4" key="4">
    <citation type="journal article" date="2019" name="Int. J. Syst. Evol. Microbiol.">
        <title>The Global Catalogue of Microorganisms (GCM) 10K type strain sequencing project: providing services to taxonomists for standard genome sequencing and annotation.</title>
        <authorList>
            <consortium name="The Broad Institute Genomics Platform"/>
            <consortium name="The Broad Institute Genome Sequencing Center for Infectious Disease"/>
            <person name="Wu L."/>
            <person name="Ma J."/>
        </authorList>
    </citation>
    <scope>NUCLEOTIDE SEQUENCE [LARGE SCALE GENOMIC DNA]</scope>
    <source>
        <strain evidence="4">CCM 8778</strain>
    </source>
</reference>
<evidence type="ECO:0008006" key="5">
    <source>
        <dbReference type="Google" id="ProtNLM"/>
    </source>
</evidence>
<gene>
    <name evidence="2" type="ORF">CW360_08275</name>
    <name evidence="1" type="ORF">GCM10007363_11130</name>
</gene>
<reference evidence="1" key="1">
    <citation type="journal article" date="2014" name="Int. J. Syst. Evol. Microbiol.">
        <title>Complete genome of a new Firmicutes species belonging to the dominant human colonic microbiota ('Ruminococcus bicirculans') reveals two chromosomes and a selective capacity to utilize plant glucans.</title>
        <authorList>
            <consortium name="NISC Comparative Sequencing Program"/>
            <person name="Wegmann U."/>
            <person name="Louis P."/>
            <person name="Goesmann A."/>
            <person name="Henrissat B."/>
            <person name="Duncan S.H."/>
            <person name="Flint H.J."/>
        </authorList>
    </citation>
    <scope>NUCLEOTIDE SEQUENCE</scope>
    <source>
        <strain evidence="1">CCM 8778</strain>
    </source>
</reference>
<dbReference type="EMBL" id="PIYS01000014">
    <property type="protein sequence ID" value="PKF71442.1"/>
    <property type="molecule type" value="Genomic_DNA"/>
</dbReference>
<dbReference type="Proteomes" id="UP000655550">
    <property type="component" value="Unassembled WGS sequence"/>
</dbReference>
<dbReference type="AlphaFoldDB" id="A0A2I0CQM1"/>
<reference evidence="1" key="5">
    <citation type="submission" date="2024-05" db="EMBL/GenBank/DDBJ databases">
        <authorList>
            <person name="Sun Q."/>
            <person name="Sedlacek I."/>
        </authorList>
    </citation>
    <scope>NUCLEOTIDE SEQUENCE</scope>
    <source>
        <strain evidence="1">CCM 8778</strain>
    </source>
</reference>
<evidence type="ECO:0000313" key="4">
    <source>
        <dbReference type="Proteomes" id="UP000655550"/>
    </source>
</evidence>
<dbReference type="RefSeq" id="WP_093986416.1">
    <property type="nucleotide sequence ID" value="NZ_BMDE01000003.1"/>
</dbReference>
<reference evidence="3" key="3">
    <citation type="submission" date="2017-12" db="EMBL/GenBank/DDBJ databases">
        <authorList>
            <person name="Yu X.-Y."/>
        </authorList>
    </citation>
    <scope>NUCLEOTIDE SEQUENCE [LARGE SCALE GENOMIC DNA]</scope>
    <source>
        <strain evidence="3">ZYSR67-Z</strain>
    </source>
</reference>
<protein>
    <recommendedName>
        <fullName evidence="5">DNA repair protein</fullName>
    </recommendedName>
</protein>
<proteinExistence type="predicted"/>
<reference evidence="2" key="2">
    <citation type="submission" date="2017-12" db="EMBL/GenBank/DDBJ databases">
        <authorList>
            <person name="Hurst M.R.H."/>
        </authorList>
    </citation>
    <scope>NUCLEOTIDE SEQUENCE [LARGE SCALE GENOMIC DNA]</scope>
    <source>
        <strain evidence="2">ZYSR67-Z</strain>
    </source>
</reference>
<evidence type="ECO:0000313" key="2">
    <source>
        <dbReference type="EMBL" id="PKF71442.1"/>
    </source>
</evidence>
<evidence type="ECO:0000313" key="3">
    <source>
        <dbReference type="Proteomes" id="UP000242861"/>
    </source>
</evidence>
<keyword evidence="4" id="KW-1185">Reference proteome</keyword>
<name>A0A2I0CQM1_9PSED</name>
<comment type="caution">
    <text evidence="2">The sequence shown here is derived from an EMBL/GenBank/DDBJ whole genome shotgun (WGS) entry which is preliminary data.</text>
</comment>
<sequence length="254" mass="28891">MSPLLITLLIVIGIILLGSIAYINHVVENSKLEKARQRADLQDRIRRCADVSESMPGQLMTPAMKLLLSNMELKLSERLLPLEKNNSDLRTRIEELRNLVSKADGIPVRNAPRAVSNEAQAKEIRFLLENFHSLLTRATQEQQLSAAESKQWAGEIRQALVHTHIELFSNLGQHYLQKNEPRQARLAIERGVQYLKKQPEPAKHQKALQLFEQQLERINALVLQASAPDENLSNALTEGLQALDEEDDWKKKSF</sequence>
<organism evidence="2 3">
    <name type="scientific">Pseudomonas fluvialis</name>
    <dbReference type="NCBI Taxonomy" id="1793966"/>
    <lineage>
        <taxon>Bacteria</taxon>
        <taxon>Pseudomonadati</taxon>
        <taxon>Pseudomonadota</taxon>
        <taxon>Gammaproteobacteria</taxon>
        <taxon>Pseudomonadales</taxon>
        <taxon>Pseudomonadaceae</taxon>
        <taxon>Pseudomonas</taxon>
    </lineage>
</organism>